<dbReference type="AlphaFoldDB" id="A0A5B7DNM7"/>
<reference evidence="1 2" key="1">
    <citation type="submission" date="2019-05" db="EMBL/GenBank/DDBJ databases">
        <title>Another draft genome of Portunus trituberculatus and its Hox gene families provides insights of decapod evolution.</title>
        <authorList>
            <person name="Jeong J.-H."/>
            <person name="Song I."/>
            <person name="Kim S."/>
            <person name="Choi T."/>
            <person name="Kim D."/>
            <person name="Ryu S."/>
            <person name="Kim W."/>
        </authorList>
    </citation>
    <scope>NUCLEOTIDE SEQUENCE [LARGE SCALE GENOMIC DNA]</scope>
    <source>
        <tissue evidence="1">Muscle</tissue>
    </source>
</reference>
<dbReference type="EMBL" id="VSRR010001109">
    <property type="protein sequence ID" value="MPC22643.1"/>
    <property type="molecule type" value="Genomic_DNA"/>
</dbReference>
<organism evidence="1 2">
    <name type="scientific">Portunus trituberculatus</name>
    <name type="common">Swimming crab</name>
    <name type="synonym">Neptunus trituberculatus</name>
    <dbReference type="NCBI Taxonomy" id="210409"/>
    <lineage>
        <taxon>Eukaryota</taxon>
        <taxon>Metazoa</taxon>
        <taxon>Ecdysozoa</taxon>
        <taxon>Arthropoda</taxon>
        <taxon>Crustacea</taxon>
        <taxon>Multicrustacea</taxon>
        <taxon>Malacostraca</taxon>
        <taxon>Eumalacostraca</taxon>
        <taxon>Eucarida</taxon>
        <taxon>Decapoda</taxon>
        <taxon>Pleocyemata</taxon>
        <taxon>Brachyura</taxon>
        <taxon>Eubrachyura</taxon>
        <taxon>Portunoidea</taxon>
        <taxon>Portunidae</taxon>
        <taxon>Portuninae</taxon>
        <taxon>Portunus</taxon>
    </lineage>
</organism>
<name>A0A5B7DNM7_PORTR</name>
<protein>
    <submittedName>
        <fullName evidence="1">Uncharacterized protein</fullName>
    </submittedName>
</protein>
<proteinExistence type="predicted"/>
<gene>
    <name evidence="1" type="ORF">E2C01_015663</name>
</gene>
<evidence type="ECO:0000313" key="1">
    <source>
        <dbReference type="EMBL" id="MPC22643.1"/>
    </source>
</evidence>
<sequence>MLNSFLLYPRPGILQRGARGRVPVIQIEVRKDEAAGWAVAVGKAVLATCTEKQPADPMVKRPSGVSSATCVYGFYTQIERPDCIWFDRS</sequence>
<evidence type="ECO:0000313" key="2">
    <source>
        <dbReference type="Proteomes" id="UP000324222"/>
    </source>
</evidence>
<comment type="caution">
    <text evidence="1">The sequence shown here is derived from an EMBL/GenBank/DDBJ whole genome shotgun (WGS) entry which is preliminary data.</text>
</comment>
<dbReference type="Proteomes" id="UP000324222">
    <property type="component" value="Unassembled WGS sequence"/>
</dbReference>
<keyword evidence="2" id="KW-1185">Reference proteome</keyword>
<accession>A0A5B7DNM7</accession>